<dbReference type="Gene3D" id="3.80.10.10">
    <property type="entry name" value="Ribonuclease Inhibitor"/>
    <property type="match status" value="1"/>
</dbReference>
<dbReference type="InterPro" id="IPR032675">
    <property type="entry name" value="LRR_dom_sf"/>
</dbReference>
<evidence type="ECO:0000313" key="2">
    <source>
        <dbReference type="Proteomes" id="UP001295423"/>
    </source>
</evidence>
<protein>
    <submittedName>
        <fullName evidence="1">Uncharacterized protein</fullName>
    </submittedName>
</protein>
<accession>A0AAD2FUZ9</accession>
<dbReference type="InterPro" id="IPR001611">
    <property type="entry name" value="Leu-rich_rpt"/>
</dbReference>
<proteinExistence type="predicted"/>
<sequence length="504" mass="56969">MNINQVEGSIVIPLQNGKHIILPPQLRYKVNYGGWQVADGRERASFFDWAGSNNERCVYRISEEFDDDVLQLSVRQWDPYTCQGRVWNTFHFSYGPCQDVFWSRSPANVPDSVWRDWDKPMSTTFSEEQSPNDAFCTILQANLNWVEITKIENEIAYDILYQKLLHHPTITKIDIPSAEYHQETVVDFCCNLIANSDTLEAIFFQDIGSLDEHLVQKMFQSLETSLTLKSLDLRTSRYLETWGKCGPGTQRSKSKPGLPVEAILAALECFDEASQCSLRTLDFGGNPMALSSSICPFVMKLLSPGLGLERLSFRGCALTEAGLLSVAKELDNNTSLKFLDLSHNVISKPVMEQLTKSLAKNTTLRSLKLEHCSIDLDLAECLASSLPEIRRLQHLYMDGNEFTWDPLTEAKESIGAIAIVKALEMNKSLHSLKMGEHGMFARWGMACCTSPPYSTTLCKSNLEEMDACLERNKEAWEVMKQSRYQRAIVSIAKILLSKIDSRSL</sequence>
<evidence type="ECO:0000313" key="1">
    <source>
        <dbReference type="EMBL" id="CAJ1953907.1"/>
    </source>
</evidence>
<comment type="caution">
    <text evidence="1">The sequence shown here is derived from an EMBL/GenBank/DDBJ whole genome shotgun (WGS) entry which is preliminary data.</text>
</comment>
<gene>
    <name evidence="1" type="ORF">CYCCA115_LOCUS14505</name>
</gene>
<dbReference type="Proteomes" id="UP001295423">
    <property type="component" value="Unassembled WGS sequence"/>
</dbReference>
<organism evidence="1 2">
    <name type="scientific">Cylindrotheca closterium</name>
    <dbReference type="NCBI Taxonomy" id="2856"/>
    <lineage>
        <taxon>Eukaryota</taxon>
        <taxon>Sar</taxon>
        <taxon>Stramenopiles</taxon>
        <taxon>Ochrophyta</taxon>
        <taxon>Bacillariophyta</taxon>
        <taxon>Bacillariophyceae</taxon>
        <taxon>Bacillariophycidae</taxon>
        <taxon>Bacillariales</taxon>
        <taxon>Bacillariaceae</taxon>
        <taxon>Cylindrotheca</taxon>
    </lineage>
</organism>
<dbReference type="SUPFAM" id="SSF52047">
    <property type="entry name" value="RNI-like"/>
    <property type="match status" value="1"/>
</dbReference>
<name>A0AAD2FUZ9_9STRA</name>
<dbReference type="PANTHER" id="PTHR24112">
    <property type="entry name" value="LEUCINE-RICH REPEAT, ISOFORM F-RELATED"/>
    <property type="match status" value="1"/>
</dbReference>
<reference evidence="1" key="1">
    <citation type="submission" date="2023-08" db="EMBL/GenBank/DDBJ databases">
        <authorList>
            <person name="Audoor S."/>
            <person name="Bilcke G."/>
        </authorList>
    </citation>
    <scope>NUCLEOTIDE SEQUENCE</scope>
</reference>
<dbReference type="InterPro" id="IPR051279">
    <property type="entry name" value="PP1-Reg/Actin-Interact_Protein"/>
</dbReference>
<dbReference type="Pfam" id="PF13516">
    <property type="entry name" value="LRR_6"/>
    <property type="match status" value="2"/>
</dbReference>
<keyword evidence="2" id="KW-1185">Reference proteome</keyword>
<dbReference type="EMBL" id="CAKOGP040001847">
    <property type="protein sequence ID" value="CAJ1953907.1"/>
    <property type="molecule type" value="Genomic_DNA"/>
</dbReference>
<dbReference type="AlphaFoldDB" id="A0AAD2FUZ9"/>